<evidence type="ECO:0000313" key="2">
    <source>
        <dbReference type="EMBL" id="GHE49195.1"/>
    </source>
</evidence>
<accession>A0ABQ3HZ02</accession>
<dbReference type="EMBL" id="BNAF01000019">
    <property type="protein sequence ID" value="GHE49195.1"/>
    <property type="molecule type" value="Genomic_DNA"/>
</dbReference>
<comment type="caution">
    <text evidence="2">The sequence shown here is derived from an EMBL/GenBank/DDBJ whole genome shotgun (WGS) entry which is preliminary data.</text>
</comment>
<dbReference type="Proteomes" id="UP000620550">
    <property type="component" value="Unassembled WGS sequence"/>
</dbReference>
<reference evidence="3" key="1">
    <citation type="journal article" date="2019" name="Int. J. Syst. Evol. Microbiol.">
        <title>The Global Catalogue of Microorganisms (GCM) 10K type strain sequencing project: providing services to taxonomists for standard genome sequencing and annotation.</title>
        <authorList>
            <consortium name="The Broad Institute Genomics Platform"/>
            <consortium name="The Broad Institute Genome Sequencing Center for Infectious Disease"/>
            <person name="Wu L."/>
            <person name="Ma J."/>
        </authorList>
    </citation>
    <scope>NUCLEOTIDE SEQUENCE [LARGE SCALE GENOMIC DNA]</scope>
    <source>
        <strain evidence="3">CGMCC 1.12966</strain>
    </source>
</reference>
<gene>
    <name evidence="2" type="ORF">GCM10017764_35280</name>
</gene>
<name>A0ABQ3HZ02_9SPHI</name>
<protein>
    <submittedName>
        <fullName evidence="2">Uncharacterized protein</fullName>
    </submittedName>
</protein>
<feature type="compositionally biased region" description="Basic and acidic residues" evidence="1">
    <location>
        <begin position="12"/>
        <end position="40"/>
    </location>
</feature>
<sequence>MVLNINFFIMDGQEKKIDEKNKNVLNTENEKLEKEKKQEEQSEQGSGGLDYIPPVPEPASESTRQHNDPIRHRGPSTL</sequence>
<evidence type="ECO:0000313" key="3">
    <source>
        <dbReference type="Proteomes" id="UP000620550"/>
    </source>
</evidence>
<evidence type="ECO:0000256" key="1">
    <source>
        <dbReference type="SAM" id="MobiDB-lite"/>
    </source>
</evidence>
<organism evidence="2 3">
    <name type="scientific">Sphingobacterium griseoflavum</name>
    <dbReference type="NCBI Taxonomy" id="1474952"/>
    <lineage>
        <taxon>Bacteria</taxon>
        <taxon>Pseudomonadati</taxon>
        <taxon>Bacteroidota</taxon>
        <taxon>Sphingobacteriia</taxon>
        <taxon>Sphingobacteriales</taxon>
        <taxon>Sphingobacteriaceae</taxon>
        <taxon>Sphingobacterium</taxon>
    </lineage>
</organism>
<feature type="region of interest" description="Disordered" evidence="1">
    <location>
        <begin position="12"/>
        <end position="78"/>
    </location>
</feature>
<proteinExistence type="predicted"/>
<keyword evidence="3" id="KW-1185">Reference proteome</keyword>